<keyword evidence="3" id="KW-1185">Reference proteome</keyword>
<dbReference type="AlphaFoldDB" id="A0A846XEJ0"/>
<sequence length="355" mass="39598">MTVNKAWNDFCDDLREAGQSLMDPDAPQDAMNQAEGVRYLIRLLRYASLNSIENSDPLYPAITNALDPHLKCKIGADNPDNIYMRAAVSGKHRYRISGTRGTVPLLTFGSKINGFGTDGTLRSTGEIGNDEIPVDEDGRFSIIASVDKPAEGAWLPLAEDTTNIVGRQSFQDRSTETAAQVHIELIDEIPAPQPLDPEIFARQLKTTTNLVKGTAATFLHWTKWFMEKPNELPDWGQEVFAKTGGDPAIFYIHGYWKLAPGEAWVIDTEVPDCEYWNFVLQNWWMESLDHDRMNIYINNHTATLNDDGTLTIVVSAEDPGYGNWLSTAGHAEGTALLRWVKADHHPLPTCKVITL</sequence>
<evidence type="ECO:0000259" key="1">
    <source>
        <dbReference type="Pfam" id="PF06742"/>
    </source>
</evidence>
<protein>
    <submittedName>
        <fullName evidence="2">DUF1214 domain-containing protein</fullName>
    </submittedName>
</protein>
<dbReference type="Proteomes" id="UP000565715">
    <property type="component" value="Unassembled WGS sequence"/>
</dbReference>
<dbReference type="EMBL" id="JAAXOO010000002">
    <property type="protein sequence ID" value="NKY33150.1"/>
    <property type="molecule type" value="Genomic_DNA"/>
</dbReference>
<gene>
    <name evidence="2" type="ORF">HGA13_08725</name>
</gene>
<name>A0A846XEJ0_9NOCA</name>
<feature type="domain" description="DUF1214" evidence="1">
    <location>
        <begin position="270"/>
        <end position="338"/>
    </location>
</feature>
<organism evidence="2 3">
    <name type="scientific">Nocardia speluncae</name>
    <dbReference type="NCBI Taxonomy" id="419477"/>
    <lineage>
        <taxon>Bacteria</taxon>
        <taxon>Bacillati</taxon>
        <taxon>Actinomycetota</taxon>
        <taxon>Actinomycetes</taxon>
        <taxon>Mycobacteriales</taxon>
        <taxon>Nocardiaceae</taxon>
        <taxon>Nocardia</taxon>
    </lineage>
</organism>
<evidence type="ECO:0000313" key="2">
    <source>
        <dbReference type="EMBL" id="NKY33150.1"/>
    </source>
</evidence>
<dbReference type="InterPro" id="IPR010621">
    <property type="entry name" value="DUF1214"/>
</dbReference>
<reference evidence="2 3" key="1">
    <citation type="submission" date="2020-04" db="EMBL/GenBank/DDBJ databases">
        <title>MicrobeNet Type strains.</title>
        <authorList>
            <person name="Nicholson A.C."/>
        </authorList>
    </citation>
    <scope>NUCLEOTIDE SEQUENCE [LARGE SCALE GENOMIC DNA]</scope>
    <source>
        <strain evidence="2 3">DSM 45078</strain>
    </source>
</reference>
<dbReference type="SUPFAM" id="SSF160935">
    <property type="entry name" value="VPA0735-like"/>
    <property type="match status" value="1"/>
</dbReference>
<dbReference type="RefSeq" id="WP_157112694.1">
    <property type="nucleotide sequence ID" value="NZ_JAAXOO010000002.1"/>
</dbReference>
<evidence type="ECO:0000313" key="3">
    <source>
        <dbReference type="Proteomes" id="UP000565715"/>
    </source>
</evidence>
<accession>A0A846XEJ0</accession>
<comment type="caution">
    <text evidence="2">The sequence shown here is derived from an EMBL/GenBank/DDBJ whole genome shotgun (WGS) entry which is preliminary data.</text>
</comment>
<dbReference type="Pfam" id="PF06742">
    <property type="entry name" value="DUF1214"/>
    <property type="match status" value="1"/>
</dbReference>
<proteinExistence type="predicted"/>